<dbReference type="EMBL" id="RSFW01000003">
    <property type="protein sequence ID" value="RSD28954.1"/>
    <property type="molecule type" value="Genomic_DNA"/>
</dbReference>
<dbReference type="SUPFAM" id="SSF57997">
    <property type="entry name" value="Tropomyosin"/>
    <property type="match status" value="1"/>
</dbReference>
<accession>A0A3R9FIP4</accession>
<name>A0A3R9FIP4_9BACI</name>
<evidence type="ECO:0008006" key="4">
    <source>
        <dbReference type="Google" id="ProtNLM"/>
    </source>
</evidence>
<dbReference type="AlphaFoldDB" id="A0A3R9FIP4"/>
<evidence type="ECO:0000313" key="3">
    <source>
        <dbReference type="Proteomes" id="UP000279911"/>
    </source>
</evidence>
<proteinExistence type="predicted"/>
<protein>
    <recommendedName>
        <fullName evidence="4">t-SNARE coiled-coil homology domain-containing protein</fullName>
    </recommendedName>
</protein>
<comment type="caution">
    <text evidence="2">The sequence shown here is derived from an EMBL/GenBank/DDBJ whole genome shotgun (WGS) entry which is preliminary data.</text>
</comment>
<organism evidence="2 3">
    <name type="scientific">Mesobacillus subterraneus</name>
    <dbReference type="NCBI Taxonomy" id="285983"/>
    <lineage>
        <taxon>Bacteria</taxon>
        <taxon>Bacillati</taxon>
        <taxon>Bacillota</taxon>
        <taxon>Bacilli</taxon>
        <taxon>Bacillales</taxon>
        <taxon>Bacillaceae</taxon>
        <taxon>Mesobacillus</taxon>
    </lineage>
</organism>
<sequence>MEKQILEILMGMQKDLLEVKTNVQRVETDIHEVKANVQRVETDVHEVKANVQRVETDVHEVKVNLERVETEVLEVKSNVQEIQKTVKRIEISQNDDVIAILKVNKKKTDLEVDYFNNRLIEMDKRLFVLEKAIQS</sequence>
<dbReference type="Proteomes" id="UP000279911">
    <property type="component" value="Unassembled WGS sequence"/>
</dbReference>
<dbReference type="RefSeq" id="WP_125478387.1">
    <property type="nucleotide sequence ID" value="NZ_RSFW01000003.1"/>
</dbReference>
<dbReference type="Gene3D" id="1.20.1480.30">
    <property type="entry name" value="Designed four-helix bundle protein"/>
    <property type="match status" value="1"/>
</dbReference>
<dbReference type="OrthoDB" id="2926200at2"/>
<reference evidence="3" key="1">
    <citation type="submission" date="2018-12" db="EMBL/GenBank/DDBJ databases">
        <title>Bacillus chawlae sp. nov., Bacillus glennii sp. nov., and Bacillus saganii sp. nov. Isolated from the Vehicle Assembly Building at Kennedy Space Center where the Viking Spacecraft were Assembled.</title>
        <authorList>
            <person name="Seuylemezian A."/>
            <person name="Vaishampayan P."/>
        </authorList>
    </citation>
    <scope>NUCLEOTIDE SEQUENCE [LARGE SCALE GENOMIC DNA]</scope>
    <source>
        <strain evidence="3">DSM 13966</strain>
    </source>
</reference>
<gene>
    <name evidence="2" type="ORF">EJA10_02250</name>
</gene>
<keyword evidence="1" id="KW-0175">Coiled coil</keyword>
<evidence type="ECO:0000256" key="1">
    <source>
        <dbReference type="SAM" id="Coils"/>
    </source>
</evidence>
<feature type="coiled-coil region" evidence="1">
    <location>
        <begin position="16"/>
        <end position="85"/>
    </location>
</feature>
<evidence type="ECO:0000313" key="2">
    <source>
        <dbReference type="EMBL" id="RSD28954.1"/>
    </source>
</evidence>